<protein>
    <recommendedName>
        <fullName evidence="5">TPR repeat</fullName>
    </recommendedName>
</protein>
<dbReference type="RefSeq" id="WP_189488183.1">
    <property type="nucleotide sequence ID" value="NZ_BMZB01000005.1"/>
</dbReference>
<dbReference type="PANTHER" id="PTHR43628">
    <property type="entry name" value="ACTIVATOR OF C KINASE PROTEIN 1-RELATED"/>
    <property type="match status" value="1"/>
</dbReference>
<reference evidence="3" key="1">
    <citation type="journal article" date="2014" name="Int. J. Syst. Evol. Microbiol.">
        <title>Complete genome sequence of Corynebacterium casei LMG S-19264T (=DSM 44701T), isolated from a smear-ripened cheese.</title>
        <authorList>
            <consortium name="US DOE Joint Genome Institute (JGI-PGF)"/>
            <person name="Walter F."/>
            <person name="Albersmeier A."/>
            <person name="Kalinowski J."/>
            <person name="Ruckert C."/>
        </authorList>
    </citation>
    <scope>NUCLEOTIDE SEQUENCE</scope>
    <source>
        <strain evidence="3">KCTC 32296</strain>
    </source>
</reference>
<evidence type="ECO:0008006" key="5">
    <source>
        <dbReference type="Google" id="ProtNLM"/>
    </source>
</evidence>
<keyword evidence="4" id="KW-1185">Reference proteome</keyword>
<name>A0A918UYC6_9CAUL</name>
<comment type="caution">
    <text evidence="3">The sequence shown here is derived from an EMBL/GenBank/DDBJ whole genome shotgun (WGS) entry which is preliminary data.</text>
</comment>
<dbReference type="InterPro" id="IPR052945">
    <property type="entry name" value="Mitotic_Regulator"/>
</dbReference>
<feature type="region of interest" description="Disordered" evidence="1">
    <location>
        <begin position="94"/>
        <end position="114"/>
    </location>
</feature>
<feature type="chain" id="PRO_5038115003" description="TPR repeat" evidence="2">
    <location>
        <begin position="32"/>
        <end position="518"/>
    </location>
</feature>
<dbReference type="SUPFAM" id="SSF81901">
    <property type="entry name" value="HCP-like"/>
    <property type="match status" value="2"/>
</dbReference>
<keyword evidence="2" id="KW-0732">Signal</keyword>
<dbReference type="Pfam" id="PF08238">
    <property type="entry name" value="Sel1"/>
    <property type="match status" value="7"/>
</dbReference>
<sequence length="518" mass="55209">MSLKSTAATGAFIARALIISAVVILPTSVSAQTPTPPPAAETPSETTVTVEGKLKPKTARRVLKLNPNSAASCNFFTSGLGSTDSYVQDYIESTTGSRDPDAMAGPTTFDDDGNVIGGGRSDYFNESSPFGDASLPGAPMRFPSAEAPGTTADQTAYCSGADRGFAAGRASIARRDKTLPEAYALFDAGKFPEALEMAKKSYAKLPDSDGGVEASLLIGKIYLNGLGMKADVPEAIKWLERAAGSRFDATRQMPAFDPKYPDDSLTPISEAAVMLAKVYLTGFGVAKNPKEARKWFERANYVGYVPAAKTLGDIYYYGYDTQKDVKKAVSYYKQAGEVGFAPAQYALAEIYYLGDDGIEPNLKTAVAWYYEASKQNHAGALYSVARAYDAGEGADADPAKALVYYKEAALAGNADAQNAVGTYFYQGGDQIVKDDATARKWFEAAARQGQDDAMFNLGVMLMKGEGGDKDMVKAWVWFRLAQAKGHESAKAALTALEKRMTDADKAQALAILSPSAKS</sequence>
<proteinExistence type="predicted"/>
<evidence type="ECO:0000313" key="4">
    <source>
        <dbReference type="Proteomes" id="UP000662572"/>
    </source>
</evidence>
<gene>
    <name evidence="3" type="ORF">GCM10011273_30630</name>
</gene>
<organism evidence="3 4">
    <name type="scientific">Asticcacaulis endophyticus</name>
    <dbReference type="NCBI Taxonomy" id="1395890"/>
    <lineage>
        <taxon>Bacteria</taxon>
        <taxon>Pseudomonadati</taxon>
        <taxon>Pseudomonadota</taxon>
        <taxon>Alphaproteobacteria</taxon>
        <taxon>Caulobacterales</taxon>
        <taxon>Caulobacteraceae</taxon>
        <taxon>Asticcacaulis</taxon>
    </lineage>
</organism>
<evidence type="ECO:0000256" key="1">
    <source>
        <dbReference type="SAM" id="MobiDB-lite"/>
    </source>
</evidence>
<dbReference type="Gene3D" id="1.25.40.10">
    <property type="entry name" value="Tetratricopeptide repeat domain"/>
    <property type="match status" value="2"/>
</dbReference>
<dbReference type="InterPro" id="IPR011990">
    <property type="entry name" value="TPR-like_helical_dom_sf"/>
</dbReference>
<accession>A0A918UYC6</accession>
<dbReference type="Proteomes" id="UP000662572">
    <property type="component" value="Unassembled WGS sequence"/>
</dbReference>
<reference evidence="3" key="2">
    <citation type="submission" date="2020-09" db="EMBL/GenBank/DDBJ databases">
        <authorList>
            <person name="Sun Q."/>
            <person name="Kim S."/>
        </authorList>
    </citation>
    <scope>NUCLEOTIDE SEQUENCE</scope>
    <source>
        <strain evidence="3">KCTC 32296</strain>
    </source>
</reference>
<dbReference type="SMART" id="SM00671">
    <property type="entry name" value="SEL1"/>
    <property type="match status" value="7"/>
</dbReference>
<dbReference type="AlphaFoldDB" id="A0A918UYC6"/>
<dbReference type="PANTHER" id="PTHR43628:SF1">
    <property type="entry name" value="CHITIN SYNTHASE REGULATORY FACTOR 2-RELATED"/>
    <property type="match status" value="1"/>
</dbReference>
<dbReference type="EMBL" id="BMZB01000005">
    <property type="protein sequence ID" value="GGZ41802.1"/>
    <property type="molecule type" value="Genomic_DNA"/>
</dbReference>
<evidence type="ECO:0000313" key="3">
    <source>
        <dbReference type="EMBL" id="GGZ41802.1"/>
    </source>
</evidence>
<dbReference type="InterPro" id="IPR006597">
    <property type="entry name" value="Sel1-like"/>
</dbReference>
<evidence type="ECO:0000256" key="2">
    <source>
        <dbReference type="SAM" id="SignalP"/>
    </source>
</evidence>
<feature type="signal peptide" evidence="2">
    <location>
        <begin position="1"/>
        <end position="31"/>
    </location>
</feature>